<evidence type="ECO:0000313" key="2">
    <source>
        <dbReference type="EMBL" id="WUT86608.1"/>
    </source>
</evidence>
<name>A0ABZ1XST9_9ACTN</name>
<dbReference type="EMBL" id="CP109019">
    <property type="protein sequence ID" value="WUT86608.1"/>
    <property type="molecule type" value="Genomic_DNA"/>
</dbReference>
<feature type="compositionally biased region" description="Basic and acidic residues" evidence="1">
    <location>
        <begin position="302"/>
        <end position="316"/>
    </location>
</feature>
<organism evidence="2 3">
    <name type="scientific">Streptomyces melanogenes</name>
    <dbReference type="NCBI Taxonomy" id="67326"/>
    <lineage>
        <taxon>Bacteria</taxon>
        <taxon>Bacillati</taxon>
        <taxon>Actinomycetota</taxon>
        <taxon>Actinomycetes</taxon>
        <taxon>Kitasatosporales</taxon>
        <taxon>Streptomycetaceae</taxon>
        <taxon>Streptomyces</taxon>
    </lineage>
</organism>
<gene>
    <name evidence="2" type="ORF">OG515_32625</name>
</gene>
<dbReference type="Proteomes" id="UP001432060">
    <property type="component" value="Chromosome"/>
</dbReference>
<proteinExistence type="predicted"/>
<evidence type="ECO:0000313" key="3">
    <source>
        <dbReference type="Proteomes" id="UP001432060"/>
    </source>
</evidence>
<feature type="compositionally biased region" description="Basic residues" evidence="1">
    <location>
        <begin position="317"/>
        <end position="333"/>
    </location>
</feature>
<feature type="region of interest" description="Disordered" evidence="1">
    <location>
        <begin position="275"/>
        <end position="342"/>
    </location>
</feature>
<keyword evidence="3" id="KW-1185">Reference proteome</keyword>
<dbReference type="Pfam" id="PF19934">
    <property type="entry name" value="DUF6397"/>
    <property type="match status" value="1"/>
</dbReference>
<accession>A0ABZ1XST9</accession>
<reference evidence="2" key="1">
    <citation type="submission" date="2022-10" db="EMBL/GenBank/DDBJ databases">
        <title>The complete genomes of actinobacterial strains from the NBC collection.</title>
        <authorList>
            <person name="Joergensen T.S."/>
            <person name="Alvarez Arevalo M."/>
            <person name="Sterndorff E.B."/>
            <person name="Faurdal D."/>
            <person name="Vuksanovic O."/>
            <person name="Mourched A.-S."/>
            <person name="Charusanti P."/>
            <person name="Shaw S."/>
            <person name="Blin K."/>
            <person name="Weber T."/>
        </authorList>
    </citation>
    <scope>NUCLEOTIDE SEQUENCE</scope>
    <source>
        <strain evidence="2">NBC_00668</strain>
    </source>
</reference>
<protein>
    <submittedName>
        <fullName evidence="2">DUF6397 family protein</fullName>
    </submittedName>
</protein>
<dbReference type="RefSeq" id="WP_329403095.1">
    <property type="nucleotide sequence ID" value="NZ_CP109019.1"/>
</dbReference>
<dbReference type="InterPro" id="IPR045652">
    <property type="entry name" value="DUF6397"/>
</dbReference>
<evidence type="ECO:0000256" key="1">
    <source>
        <dbReference type="SAM" id="MobiDB-lite"/>
    </source>
</evidence>
<sequence>MTTTTTAGVSGKTVTLGRAAQQLELKRGEFDLAVQLGHVRTVREDLGARPRVAQEEVERLRSAEGFPEALRERVRVVGTAEASQLLDVPAHRFTRLARGGHFTPVKCYLNRYRAVVWLYLAEELTDLALRHPELLNDRRLPKETLVRLGAGEDRRPRNWRGRRAAMLLQQTDDPWERAAGIASALDAAHLAEVVTDPYERAYLSRLRPETARVGPDSPAAREIIERLQLAQDPDEVLWYRMDLAQHLSMARSFRPAPRPEWERPAIGATTIARPAHVPAPASSPGPMEPKPSELRQGAPQGRELEPVAVERVEPRTGHGRLRRGLARLRRPRSAVRSSTTAP</sequence>